<sequence>MQLVLRPADGGYTRFGQVPSPARSEDETNIGWGLAATTLRSCAGHDVLSLRGVETAARQIGEADGISRRKRDGRDQVRLGSHRAGVHGSALNAQPASPANR</sequence>
<dbReference type="EMBL" id="BA000040">
    <property type="protein sequence ID" value="BAC52156.1"/>
    <property type="molecule type" value="Genomic_DNA"/>
</dbReference>
<proteinExistence type="predicted"/>
<dbReference type="EnsemblBacteria" id="BAC52156">
    <property type="protein sequence ID" value="BAC52156"/>
    <property type="gene ID" value="BAC52156"/>
</dbReference>
<reference evidence="3" key="1">
    <citation type="journal article" date="2002" name="DNA Res.">
        <title>Complete genomic sequence of nitrogen-fixing symbiotic bacterium Bradyrhizobium japonicum USDA110.</title>
        <authorList>
            <person name="Kaneko T."/>
            <person name="Nakamura Y."/>
            <person name="Sato S."/>
            <person name="Minamisawa K."/>
            <person name="Uchiumi T."/>
            <person name="Sasamoto S."/>
            <person name="Watanabe A."/>
            <person name="Idesawa K."/>
            <person name="Iriguchi M."/>
            <person name="Kawashima K."/>
            <person name="Kohara M."/>
            <person name="Matsumoto M."/>
            <person name="Shimpo S."/>
            <person name="Tsuruoka H."/>
            <person name="Wada T."/>
            <person name="Yamada M."/>
            <person name="Tabata S."/>
        </authorList>
    </citation>
    <scope>NUCLEOTIDE SEQUENCE [LARGE SCALE GENOMIC DNA]</scope>
    <source>
        <strain evidence="3">JCM 10833 / BCRC 13528 / IAM 13628 / NBRC 14792 / USDA 110</strain>
    </source>
</reference>
<feature type="compositionally biased region" description="Polar residues" evidence="1">
    <location>
        <begin position="91"/>
        <end position="101"/>
    </location>
</feature>
<name>Q89F10_BRADU</name>
<dbReference type="InParanoid" id="Q89F10"/>
<evidence type="ECO:0000256" key="1">
    <source>
        <dbReference type="SAM" id="MobiDB-lite"/>
    </source>
</evidence>
<dbReference type="OrthoDB" id="9921084at2"/>
<feature type="region of interest" description="Disordered" evidence="1">
    <location>
        <begin position="1"/>
        <end position="29"/>
    </location>
</feature>
<protein>
    <submittedName>
        <fullName evidence="2">Bll6891 protein</fullName>
    </submittedName>
</protein>
<gene>
    <name evidence="2" type="ordered locus">bll6891</name>
</gene>
<evidence type="ECO:0000313" key="2">
    <source>
        <dbReference type="EMBL" id="BAC52156.1"/>
    </source>
</evidence>
<dbReference type="KEGG" id="bja:bll6891"/>
<evidence type="ECO:0000313" key="3">
    <source>
        <dbReference type="Proteomes" id="UP000002526"/>
    </source>
</evidence>
<feature type="region of interest" description="Disordered" evidence="1">
    <location>
        <begin position="64"/>
        <end position="101"/>
    </location>
</feature>
<accession>Q89F10</accession>
<dbReference type="AlphaFoldDB" id="Q89F10"/>
<dbReference type="HOGENOM" id="CLU_2286041_0_0_5"/>
<keyword evidence="3" id="KW-1185">Reference proteome</keyword>
<dbReference type="Proteomes" id="UP000002526">
    <property type="component" value="Chromosome"/>
</dbReference>
<organism evidence="2 3">
    <name type="scientific">Bradyrhizobium diazoefficiens (strain JCM 10833 / BCRC 13528 / IAM 13628 / NBRC 14792 / USDA 110)</name>
    <dbReference type="NCBI Taxonomy" id="224911"/>
    <lineage>
        <taxon>Bacteria</taxon>
        <taxon>Pseudomonadati</taxon>
        <taxon>Pseudomonadota</taxon>
        <taxon>Alphaproteobacteria</taxon>
        <taxon>Hyphomicrobiales</taxon>
        <taxon>Nitrobacteraceae</taxon>
        <taxon>Bradyrhizobium</taxon>
    </lineage>
</organism>